<comment type="caution">
    <text evidence="2">The sequence shown here is derived from an EMBL/GenBank/DDBJ whole genome shotgun (WGS) entry which is preliminary data.</text>
</comment>
<reference evidence="2" key="1">
    <citation type="submission" date="2022-09" db="EMBL/GenBank/DDBJ databases">
        <title>Haloadaptaus new haloarchaeum isolated from saline soil.</title>
        <authorList>
            <person name="Duran-Viseras A."/>
            <person name="Sanchez-Porro C."/>
            <person name="Ventosa A."/>
        </authorList>
    </citation>
    <scope>NUCLEOTIDE SEQUENCE</scope>
    <source>
        <strain evidence="2">F3-133</strain>
    </source>
</reference>
<gene>
    <name evidence="2" type="ORF">EGH25_05825</name>
</gene>
<protein>
    <submittedName>
        <fullName evidence="2">Nitrous oxide reductase accessory protein NosL</fullName>
    </submittedName>
</protein>
<feature type="region of interest" description="Disordered" evidence="1">
    <location>
        <begin position="32"/>
        <end position="62"/>
    </location>
</feature>
<dbReference type="PANTHER" id="PTHR41247">
    <property type="entry name" value="HTH-TYPE TRANSCRIPTIONAL REPRESSOR YCNK"/>
    <property type="match status" value="1"/>
</dbReference>
<evidence type="ECO:0000313" key="3">
    <source>
        <dbReference type="Proteomes" id="UP001149411"/>
    </source>
</evidence>
<dbReference type="AlphaFoldDB" id="A0A9Q4C2X2"/>
<dbReference type="InterPro" id="IPR008719">
    <property type="entry name" value="N2O_reductase_NosL"/>
</dbReference>
<dbReference type="Pfam" id="PF05573">
    <property type="entry name" value="NosL"/>
    <property type="match status" value="1"/>
</dbReference>
<feature type="compositionally biased region" description="Acidic residues" evidence="1">
    <location>
        <begin position="35"/>
        <end position="44"/>
    </location>
</feature>
<keyword evidence="3" id="KW-1185">Reference proteome</keyword>
<dbReference type="SUPFAM" id="SSF160387">
    <property type="entry name" value="NosL/MerB-like"/>
    <property type="match status" value="1"/>
</dbReference>
<name>A0A9Q4C2X2_9EURY</name>
<dbReference type="PANTHER" id="PTHR41247:SF1">
    <property type="entry name" value="HTH-TYPE TRANSCRIPTIONAL REPRESSOR YCNK"/>
    <property type="match status" value="1"/>
</dbReference>
<dbReference type="EMBL" id="RKLV01000005">
    <property type="protein sequence ID" value="MCX2818865.1"/>
    <property type="molecule type" value="Genomic_DNA"/>
</dbReference>
<organism evidence="2 3">
    <name type="scientific">Halorutilus salinus</name>
    <dbReference type="NCBI Taxonomy" id="2487751"/>
    <lineage>
        <taxon>Archaea</taxon>
        <taxon>Methanobacteriati</taxon>
        <taxon>Methanobacteriota</taxon>
        <taxon>Stenosarchaea group</taxon>
        <taxon>Halobacteria</taxon>
        <taxon>Halorutilales</taxon>
        <taxon>Halorutilaceae</taxon>
        <taxon>Halorutilus</taxon>
    </lineage>
</organism>
<proteinExistence type="predicted"/>
<evidence type="ECO:0000256" key="1">
    <source>
        <dbReference type="SAM" id="MobiDB-lite"/>
    </source>
</evidence>
<evidence type="ECO:0000313" key="2">
    <source>
        <dbReference type="EMBL" id="MCX2818865.1"/>
    </source>
</evidence>
<dbReference type="Proteomes" id="UP001149411">
    <property type="component" value="Unassembled WGS sequence"/>
</dbReference>
<sequence length="216" mass="23245">MPEANDRRRRELLRYIGASTVIGAGVSTGCLGADEGMEDGEEADNNVSDGGGANETDADEAATTEPVDFPADANCAVCNMVAADYPDWNAQVAHDDGERAYLCSSGCTVAYKTYPDEFAVSSAPTASVWVTGYETRELIDGAEAFYALETDPERVDDVMMLNPAPFEERNDAVEYVDAVEYLTEDDIVGYEQLDAETADIYRGQLTPSGEDANEDA</sequence>
<dbReference type="RefSeq" id="WP_266086707.1">
    <property type="nucleotide sequence ID" value="NZ_RKLV01000005.1"/>
</dbReference>
<dbReference type="PROSITE" id="PS51257">
    <property type="entry name" value="PROKAR_LIPOPROTEIN"/>
    <property type="match status" value="1"/>
</dbReference>
<accession>A0A9Q4C2X2</accession>